<protein>
    <submittedName>
        <fullName evidence="2">Uncharacterized protein</fullName>
    </submittedName>
</protein>
<dbReference type="EMBL" id="PDNC01000169">
    <property type="protein sequence ID" value="PGG96618.1"/>
    <property type="molecule type" value="Genomic_DNA"/>
</dbReference>
<dbReference type="AlphaFoldDB" id="A0A2B7WJA2"/>
<accession>A0A2B7WJA2</accession>
<gene>
    <name evidence="2" type="ORF">GX51_07743</name>
</gene>
<reference evidence="2 3" key="1">
    <citation type="submission" date="2017-10" db="EMBL/GenBank/DDBJ databases">
        <title>Comparative genomics in systemic dimorphic fungi from Ajellomycetaceae.</title>
        <authorList>
            <person name="Munoz J.F."/>
            <person name="Mcewen J.G."/>
            <person name="Clay O.K."/>
            <person name="Cuomo C.A."/>
        </authorList>
    </citation>
    <scope>NUCLEOTIDE SEQUENCE [LARGE SCALE GENOMIC DNA]</scope>
    <source>
        <strain evidence="2 3">UAMH130</strain>
    </source>
</reference>
<sequence>MSFYFEREQESQRGRFPPRRSTPADWASRSRHPIQSIPSATRGNDSSWFISDVESDEAHQEEDVYWPPSARSSPERYTFDSLIEDLPDSSPCTCLTCSRIQRPNPGTHIQGAACVRNPQAHDRDLHGGSRRRCRHENPRRTMNPFLSECSDDNSPEITTTTGDGILDSDDALMNANNAPANPSRNAPGQISCSVSWRTRRWSLDRWLGIGANEDNKDGVDRWIKGLVEAIMVTLVLEMNLASLCGGCMNNRATSPPFQRAFFVVSQITFR</sequence>
<organism evidence="2 3">
    <name type="scientific">Blastomyces parvus</name>
    <dbReference type="NCBI Taxonomy" id="2060905"/>
    <lineage>
        <taxon>Eukaryota</taxon>
        <taxon>Fungi</taxon>
        <taxon>Dikarya</taxon>
        <taxon>Ascomycota</taxon>
        <taxon>Pezizomycotina</taxon>
        <taxon>Eurotiomycetes</taxon>
        <taxon>Eurotiomycetidae</taxon>
        <taxon>Onygenales</taxon>
        <taxon>Ajellomycetaceae</taxon>
        <taxon>Blastomyces</taxon>
    </lineage>
</organism>
<proteinExistence type="predicted"/>
<feature type="compositionally biased region" description="Low complexity" evidence="1">
    <location>
        <begin position="171"/>
        <end position="187"/>
    </location>
</feature>
<evidence type="ECO:0000313" key="2">
    <source>
        <dbReference type="EMBL" id="PGG96618.1"/>
    </source>
</evidence>
<name>A0A2B7WJA2_9EURO</name>
<dbReference type="OrthoDB" id="10364195at2759"/>
<feature type="region of interest" description="Disordered" evidence="1">
    <location>
        <begin position="168"/>
        <end position="189"/>
    </location>
</feature>
<dbReference type="Proteomes" id="UP000224080">
    <property type="component" value="Unassembled WGS sequence"/>
</dbReference>
<keyword evidence="3" id="KW-1185">Reference proteome</keyword>
<evidence type="ECO:0000313" key="3">
    <source>
        <dbReference type="Proteomes" id="UP000224080"/>
    </source>
</evidence>
<feature type="compositionally biased region" description="Basic and acidic residues" evidence="1">
    <location>
        <begin position="1"/>
        <end position="13"/>
    </location>
</feature>
<evidence type="ECO:0000256" key="1">
    <source>
        <dbReference type="SAM" id="MobiDB-lite"/>
    </source>
</evidence>
<feature type="compositionally biased region" description="Polar residues" evidence="1">
    <location>
        <begin position="36"/>
        <end position="47"/>
    </location>
</feature>
<feature type="region of interest" description="Disordered" evidence="1">
    <location>
        <begin position="1"/>
        <end position="47"/>
    </location>
</feature>
<comment type="caution">
    <text evidence="2">The sequence shown here is derived from an EMBL/GenBank/DDBJ whole genome shotgun (WGS) entry which is preliminary data.</text>
</comment>